<keyword evidence="2" id="KW-1185">Reference proteome</keyword>
<reference evidence="1 2" key="1">
    <citation type="submission" date="2020-05" db="EMBL/GenBank/DDBJ databases">
        <title>Distinct polysaccharide utilization as determinants for interspecies competition between intestinal Prevotella spp.</title>
        <authorList>
            <person name="Galvez E.J.C."/>
            <person name="Iljazovic A."/>
            <person name="Strowig T."/>
        </authorList>
    </citation>
    <scope>NUCLEOTIDE SEQUENCE [LARGE SCALE GENOMIC DNA]</scope>
    <source>
        <strain evidence="1 2">PCHR</strain>
    </source>
</reference>
<proteinExistence type="predicted"/>
<comment type="caution">
    <text evidence="1">The sequence shown here is derived from an EMBL/GenBank/DDBJ whole genome shotgun (WGS) entry which is preliminary data.</text>
</comment>
<organism evidence="1 2">
    <name type="scientific">Xylanibacter caecicola</name>
    <dbReference type="NCBI Taxonomy" id="2736294"/>
    <lineage>
        <taxon>Bacteria</taxon>
        <taxon>Pseudomonadati</taxon>
        <taxon>Bacteroidota</taxon>
        <taxon>Bacteroidia</taxon>
        <taxon>Bacteroidales</taxon>
        <taxon>Prevotellaceae</taxon>
        <taxon>Xylanibacter</taxon>
    </lineage>
</organism>
<sequence length="232" mass="28016">MKLLRKHIIKILLSVLTIVLSSNCVAIFYLNSRISHKNKKVIKSCSDIKWTGVDTGIENKMRIDGFYVDSDRKHCLIFFKDGTCAKWIPDADLNDIKTDLSTEIYRDLYKRTKGEWSYNIGVYKVENDLITANYYYWDFLMFCNLWRDMTKIEYKIEDDNTISAIRILNFDTNSKPPRVYKNDTIVKYKFYHSDILPQSNNKMQQKKWMWNDVDMWKKWKKEEKRIRKRKIR</sequence>
<accession>A0ABX2B1W5</accession>
<evidence type="ECO:0000313" key="1">
    <source>
        <dbReference type="EMBL" id="NPE25501.1"/>
    </source>
</evidence>
<dbReference type="Proteomes" id="UP000820977">
    <property type="component" value="Unassembled WGS sequence"/>
</dbReference>
<gene>
    <name evidence="1" type="ORF">HPS54_08250</name>
</gene>
<evidence type="ECO:0008006" key="3">
    <source>
        <dbReference type="Google" id="ProtNLM"/>
    </source>
</evidence>
<dbReference type="RefSeq" id="WP_172344961.1">
    <property type="nucleotide sequence ID" value="NZ_CASYYZ010000040.1"/>
</dbReference>
<evidence type="ECO:0000313" key="2">
    <source>
        <dbReference type="Proteomes" id="UP000820977"/>
    </source>
</evidence>
<name>A0ABX2B1W5_9BACT</name>
<protein>
    <recommendedName>
        <fullName evidence="3">Lipoprotein</fullName>
    </recommendedName>
</protein>
<dbReference type="EMBL" id="JABKKJ010000012">
    <property type="protein sequence ID" value="NPE25501.1"/>
    <property type="molecule type" value="Genomic_DNA"/>
</dbReference>